<feature type="transmembrane region" description="Helical" evidence="6">
    <location>
        <begin position="159"/>
        <end position="176"/>
    </location>
</feature>
<feature type="transmembrane region" description="Helical" evidence="6">
    <location>
        <begin position="486"/>
        <end position="507"/>
    </location>
</feature>
<dbReference type="PANTHER" id="PTHR30250">
    <property type="entry name" value="PST FAMILY PREDICTED COLANIC ACID TRANSPORTER"/>
    <property type="match status" value="1"/>
</dbReference>
<accession>A0A2H9MM78</accession>
<feature type="transmembrane region" description="Helical" evidence="6">
    <location>
        <begin position="182"/>
        <end position="203"/>
    </location>
</feature>
<evidence type="ECO:0000313" key="9">
    <source>
        <dbReference type="Proteomes" id="UP000228989"/>
    </source>
</evidence>
<dbReference type="Pfam" id="PF13440">
    <property type="entry name" value="Polysacc_synt_3"/>
    <property type="match status" value="1"/>
</dbReference>
<feature type="transmembrane region" description="Helical" evidence="6">
    <location>
        <begin position="437"/>
        <end position="454"/>
    </location>
</feature>
<dbReference type="InterPro" id="IPR050833">
    <property type="entry name" value="Poly_Biosynth_Transport"/>
</dbReference>
<dbReference type="AlphaFoldDB" id="A0A2G9LJR6"/>
<dbReference type="Proteomes" id="UP000229789">
    <property type="component" value="Unassembled WGS sequence"/>
</dbReference>
<dbReference type="PANTHER" id="PTHR30250:SF11">
    <property type="entry name" value="O-ANTIGEN TRANSPORTER-RELATED"/>
    <property type="match status" value="1"/>
</dbReference>
<protein>
    <submittedName>
        <fullName evidence="7">Uncharacterized protein</fullName>
    </submittedName>
</protein>
<dbReference type="EMBL" id="PCUF01000001">
    <property type="protein sequence ID" value="PIN66787.1"/>
    <property type="molecule type" value="Genomic_DNA"/>
</dbReference>
<accession>A0A2G9LJR6</accession>
<keyword evidence="2" id="KW-1003">Cell membrane</keyword>
<feature type="transmembrane region" description="Helical" evidence="6">
    <location>
        <begin position="266"/>
        <end position="293"/>
    </location>
</feature>
<keyword evidence="4 6" id="KW-1133">Transmembrane helix</keyword>
<dbReference type="GO" id="GO:0005886">
    <property type="term" value="C:plasma membrane"/>
    <property type="evidence" value="ECO:0007669"/>
    <property type="project" value="UniProtKB-SubCell"/>
</dbReference>
<comment type="subcellular location">
    <subcellularLocation>
        <location evidence="1">Cell membrane</location>
        <topology evidence="1">Multi-pass membrane protein</topology>
    </subcellularLocation>
</comment>
<feature type="transmembrane region" description="Helical" evidence="6">
    <location>
        <begin position="313"/>
        <end position="336"/>
    </location>
</feature>
<sequence length="544" mass="60372">MSSAAIKEIGSGSFWGLVSTIAIKILALFYLLFQARFFDPAEIGLFQLVFSIVALITLFTDAGISDAIVRYVAYYLGKGKPELAKGVYKYSLFLFALLSFGIAVIFFLMIPIITEFYNNPALLPILYIAAVYVLLTFFNKGFAFIVALKKVKLNAKLNIFQQFLKVFLTVVFAFWLGATAEALMLAVLFGLGISWIIGFFYSLKSYQKIPKKPKYSWSLFKSQVLPFSIVVAATSSMVVLISVMDKIMLGSLLVGQFSAKEVASLIGHYSVCFGFAGSLLLFTTAISSIFLPVLSGLHGKNKLSEIRQTSHRVIYWLVLLSTPIFMVFLAFPSQILTILSPNYSQDGLIFMILSVGFFSVLFGWVQAVQFVALRKNKINLLVSCLGAILNIILNLLLIPQYNILGAAISYMITFIFITLCFIYFGYRELNFELPVNLFKPLLAGALVVLILFVFKPLLGEILRIGIPQIINNSTTLSLILEKTIKVGFLALVAGLSFIVYLVVLVLLKGFSKEDVGLLAAAMKKGKIPKKIINFGEKMLSWQVK</sequence>
<feature type="transmembrane region" description="Helical" evidence="6">
    <location>
        <begin position="403"/>
        <end position="425"/>
    </location>
</feature>
<keyword evidence="5 6" id="KW-0472">Membrane</keyword>
<feature type="transmembrane region" description="Helical" evidence="6">
    <location>
        <begin position="378"/>
        <end position="397"/>
    </location>
</feature>
<feature type="transmembrane region" description="Helical" evidence="6">
    <location>
        <begin position="12"/>
        <end position="33"/>
    </location>
</feature>
<feature type="transmembrane region" description="Helical" evidence="6">
    <location>
        <begin position="45"/>
        <end position="69"/>
    </location>
</feature>
<evidence type="ECO:0000313" key="7">
    <source>
        <dbReference type="EMBL" id="PIN66787.1"/>
    </source>
</evidence>
<evidence type="ECO:0000256" key="6">
    <source>
        <dbReference type="SAM" id="Phobius"/>
    </source>
</evidence>
<evidence type="ECO:0000256" key="4">
    <source>
        <dbReference type="ARBA" id="ARBA00022989"/>
    </source>
</evidence>
<feature type="transmembrane region" description="Helical" evidence="6">
    <location>
        <begin position="348"/>
        <end position="371"/>
    </location>
</feature>
<evidence type="ECO:0000256" key="1">
    <source>
        <dbReference type="ARBA" id="ARBA00004651"/>
    </source>
</evidence>
<feature type="transmembrane region" description="Helical" evidence="6">
    <location>
        <begin position="224"/>
        <end position="244"/>
    </location>
</feature>
<evidence type="ECO:0000256" key="5">
    <source>
        <dbReference type="ARBA" id="ARBA00023136"/>
    </source>
</evidence>
<proteinExistence type="predicted"/>
<dbReference type="Proteomes" id="UP000228989">
    <property type="component" value="Unassembled WGS sequence"/>
</dbReference>
<evidence type="ECO:0000313" key="10">
    <source>
        <dbReference type="Proteomes" id="UP000229789"/>
    </source>
</evidence>
<organism evidence="7 10">
    <name type="scientific">Huberarchaeum crystalense</name>
    <dbReference type="NCBI Taxonomy" id="2014257"/>
    <lineage>
        <taxon>Archaea</taxon>
        <taxon>Candidatus Huberarchaeota</taxon>
        <taxon>Candidatus Huberarchaeia</taxon>
        <taxon>Candidatus Huberarchaeales</taxon>
        <taxon>Candidatus Huberarchaeaceae</taxon>
        <taxon>Candidatus Huberarchaeum</taxon>
    </lineage>
</organism>
<feature type="transmembrane region" description="Helical" evidence="6">
    <location>
        <begin position="125"/>
        <end position="147"/>
    </location>
</feature>
<evidence type="ECO:0000313" key="8">
    <source>
        <dbReference type="EMBL" id="PIV89641.1"/>
    </source>
</evidence>
<reference evidence="9" key="1">
    <citation type="submission" date="2017-09" db="EMBL/GenBank/DDBJ databases">
        <title>Depth-based differentiation of microbial function through sediment-hosted aquifers and enrichment of novel symbionts in the deep terrestrial subsurface.</title>
        <authorList>
            <person name="Probst A.J."/>
            <person name="Ladd B."/>
            <person name="Jarett J.K."/>
            <person name="Geller-Mcgrath D.E."/>
            <person name="Sieber C.M.K."/>
            <person name="Emerson J.B."/>
            <person name="Anantharaman K."/>
            <person name="Thomas B.C."/>
            <person name="Malmstrom R."/>
            <person name="Stieglmeier M."/>
            <person name="Klingl A."/>
            <person name="Woyke T."/>
            <person name="Ryan C.M."/>
            <person name="Banfield J.F."/>
        </authorList>
    </citation>
    <scope>NUCLEOTIDE SEQUENCE [LARGE SCALE GENOMIC DNA]</scope>
</reference>
<name>A0A2G9LJR6_HUBC1</name>
<comment type="caution">
    <text evidence="7">The sequence shown here is derived from an EMBL/GenBank/DDBJ whole genome shotgun (WGS) entry which is preliminary data.</text>
</comment>
<evidence type="ECO:0000256" key="3">
    <source>
        <dbReference type="ARBA" id="ARBA00022692"/>
    </source>
</evidence>
<evidence type="ECO:0000256" key="2">
    <source>
        <dbReference type="ARBA" id="ARBA00022475"/>
    </source>
</evidence>
<dbReference type="EMBL" id="PFFF01000041">
    <property type="protein sequence ID" value="PIV89641.1"/>
    <property type="molecule type" value="Genomic_DNA"/>
</dbReference>
<gene>
    <name evidence="8" type="ORF">COW47_01950</name>
    <name evidence="7" type="ORF">COW69_00100</name>
</gene>
<feature type="transmembrane region" description="Helical" evidence="6">
    <location>
        <begin position="90"/>
        <end position="113"/>
    </location>
</feature>
<keyword evidence="3 6" id="KW-0812">Transmembrane</keyword>
<reference evidence="7 10" key="2">
    <citation type="submission" date="2017-09" db="EMBL/GenBank/DDBJ databases">
        <title>Depth-based differentiation of microbial function through sediment-hosted aquifers and enrichment of novel symbionts in the deep terrestrial subsurface.</title>
        <authorList>
            <person name="Probst A.J."/>
            <person name="Ladd B."/>
            <person name="Jarett J.K."/>
            <person name="Geller-Mcgrath D.E."/>
            <person name="Sieber C.M."/>
            <person name="Emerson J.B."/>
            <person name="Anantharaman K."/>
            <person name="Thomas B.C."/>
            <person name="Malmstrom R."/>
            <person name="Stieglmeier M."/>
            <person name="Klingl A."/>
            <person name="Woyke T."/>
            <person name="Ryan C.M."/>
            <person name="Banfield J.F."/>
        </authorList>
    </citation>
    <scope>NUCLEOTIDE SEQUENCE [LARGE SCALE GENOMIC DNA]</scope>
    <source>
        <strain evidence="8">CG17_big_fil_post_rev_8_21_14_2_50_31_73</strain>
        <strain evidence="7">CG18_big_fil_WC_8_21_14_2_50_31_19</strain>
    </source>
</reference>